<name>V4AMY6_LOTGI</name>
<accession>V4AMY6</accession>
<dbReference type="CTD" id="20248813"/>
<dbReference type="Proteomes" id="UP000030746">
    <property type="component" value="Unassembled WGS sequence"/>
</dbReference>
<evidence type="ECO:0000313" key="4">
    <source>
        <dbReference type="EMBL" id="ESO94971.1"/>
    </source>
</evidence>
<reference evidence="4 5" key="1">
    <citation type="journal article" date="2013" name="Nature">
        <title>Insights into bilaterian evolution from three spiralian genomes.</title>
        <authorList>
            <person name="Simakov O."/>
            <person name="Marletaz F."/>
            <person name="Cho S.J."/>
            <person name="Edsinger-Gonzales E."/>
            <person name="Havlak P."/>
            <person name="Hellsten U."/>
            <person name="Kuo D.H."/>
            <person name="Larsson T."/>
            <person name="Lv J."/>
            <person name="Arendt D."/>
            <person name="Savage R."/>
            <person name="Osoegawa K."/>
            <person name="de Jong P."/>
            <person name="Grimwood J."/>
            <person name="Chapman J.A."/>
            <person name="Shapiro H."/>
            <person name="Aerts A."/>
            <person name="Otillar R.P."/>
            <person name="Terry A.Y."/>
            <person name="Boore J.L."/>
            <person name="Grigoriev I.V."/>
            <person name="Lindberg D.R."/>
            <person name="Seaver E.C."/>
            <person name="Weisblat D.A."/>
            <person name="Putnam N.H."/>
            <person name="Rokhsar D.S."/>
        </authorList>
    </citation>
    <scope>NUCLEOTIDE SEQUENCE [LARGE SCALE GENOMIC DNA]</scope>
</reference>
<feature type="signal peptide" evidence="3">
    <location>
        <begin position="1"/>
        <end position="28"/>
    </location>
</feature>
<dbReference type="RefSeq" id="XP_009054176.1">
    <property type="nucleotide sequence ID" value="XM_009055928.1"/>
</dbReference>
<evidence type="ECO:0008006" key="6">
    <source>
        <dbReference type="Google" id="ProtNLM"/>
    </source>
</evidence>
<keyword evidence="2" id="KW-0472">Membrane</keyword>
<keyword evidence="2" id="KW-0812">Transmembrane</keyword>
<organism evidence="4 5">
    <name type="scientific">Lottia gigantea</name>
    <name type="common">Giant owl limpet</name>
    <dbReference type="NCBI Taxonomy" id="225164"/>
    <lineage>
        <taxon>Eukaryota</taxon>
        <taxon>Metazoa</taxon>
        <taxon>Spiralia</taxon>
        <taxon>Lophotrochozoa</taxon>
        <taxon>Mollusca</taxon>
        <taxon>Gastropoda</taxon>
        <taxon>Patellogastropoda</taxon>
        <taxon>Lottioidea</taxon>
        <taxon>Lottiidae</taxon>
        <taxon>Lottia</taxon>
    </lineage>
</organism>
<gene>
    <name evidence="4" type="ORF">LOTGIDRAFT_232122</name>
</gene>
<dbReference type="OMA" id="YHPEKCE"/>
<feature type="transmembrane region" description="Helical" evidence="2">
    <location>
        <begin position="367"/>
        <end position="390"/>
    </location>
</feature>
<feature type="region of interest" description="Disordered" evidence="1">
    <location>
        <begin position="218"/>
        <end position="242"/>
    </location>
</feature>
<dbReference type="KEGG" id="lgi:LOTGIDRAFT_232122"/>
<evidence type="ECO:0000256" key="3">
    <source>
        <dbReference type="SAM" id="SignalP"/>
    </source>
</evidence>
<keyword evidence="3" id="KW-0732">Signal</keyword>
<protein>
    <recommendedName>
        <fullName evidence="6">EGF-like domain-containing protein</fullName>
    </recommendedName>
</protein>
<feature type="chain" id="PRO_5004716181" description="EGF-like domain-containing protein" evidence="3">
    <location>
        <begin position="29"/>
        <end position="413"/>
    </location>
</feature>
<dbReference type="HOGENOM" id="CLU_666124_0_0_1"/>
<dbReference type="EMBL" id="KB201701">
    <property type="protein sequence ID" value="ESO94971.1"/>
    <property type="molecule type" value="Genomic_DNA"/>
</dbReference>
<evidence type="ECO:0000256" key="1">
    <source>
        <dbReference type="SAM" id="MobiDB-lite"/>
    </source>
</evidence>
<evidence type="ECO:0000313" key="5">
    <source>
        <dbReference type="Proteomes" id="UP000030746"/>
    </source>
</evidence>
<keyword evidence="5" id="KW-1185">Reference proteome</keyword>
<proteinExistence type="predicted"/>
<sequence length="413" mass="45403">MAMKTTTISQSNCVFLSFLVILILTVSGEDIVPTEHEACQFWQNVAHQMSAQTRSQMHCTSNGTSSADVCTKLDCTGTYKYQTFIPSSSDVEVDYCFGIVLNHCVEPITLDIYLQMPHQSVSFQQRVQHDEMMKIPGGSFKESPLGTADVFLNFHMVKISPHHVEFGMSVKVRISTTVGLEFWPRDLQRTLVPKENIPVPPCESKVLATAPSITLGTCQPPHWRQPSSSEAPPTHSKPTEKSATLNKTCSDMIICSNGEGCNIETKLCQCTPDFLYDAKIGACVSLNQLGEKCDIDMMNECGPNEMCDKNGVCDCIDGHSYNTIRQICVHQDIDIVTTITTMISPITTPITHAPLANTAQSSTNSTAIIAGCVSAVVVLVIIGVVIYLAIRRKQSQYYDRHALISDDDDPLVI</sequence>
<keyword evidence="2" id="KW-1133">Transmembrane helix</keyword>
<dbReference type="GeneID" id="20248813"/>
<dbReference type="OrthoDB" id="6125709at2759"/>
<evidence type="ECO:0000256" key="2">
    <source>
        <dbReference type="SAM" id="Phobius"/>
    </source>
</evidence>
<dbReference type="AlphaFoldDB" id="V4AMY6"/>